<keyword evidence="6 18" id="KW-0732">Signal</keyword>
<dbReference type="Proteomes" id="UP000636709">
    <property type="component" value="Unassembled WGS sequence"/>
</dbReference>
<comment type="caution">
    <text evidence="22">The sequence shown here is derived from an EMBL/GenBank/DDBJ whole genome shotgun (WGS) entry which is preliminary data.</text>
</comment>
<keyword evidence="9 15" id="KW-0067">ATP-binding</keyword>
<dbReference type="PANTHER" id="PTHR27002">
    <property type="entry name" value="RECEPTOR-LIKE SERINE/THREONINE-PROTEIN KINASE SD1-8"/>
    <property type="match status" value="1"/>
</dbReference>
<keyword evidence="3 15" id="KW-0723">Serine/threonine-protein kinase</keyword>
<dbReference type="InterPro" id="IPR000719">
    <property type="entry name" value="Prot_kinase_dom"/>
</dbReference>
<comment type="similarity">
    <text evidence="15">Belongs to the protein kinase superfamily. Ser/Thr protein kinase family.</text>
</comment>
<feature type="binding site" evidence="16">
    <location>
        <position position="557"/>
    </location>
    <ligand>
        <name>ATP</name>
        <dbReference type="ChEBI" id="CHEBI:30616"/>
    </ligand>
</feature>
<feature type="domain" description="Bulb-type lectin" evidence="20">
    <location>
        <begin position="27"/>
        <end position="159"/>
    </location>
</feature>
<evidence type="ECO:0000256" key="8">
    <source>
        <dbReference type="ARBA" id="ARBA00022777"/>
    </source>
</evidence>
<keyword evidence="12" id="KW-0325">Glycoprotein</keyword>
<dbReference type="PROSITE" id="PS00108">
    <property type="entry name" value="PROTEIN_KINASE_ST"/>
    <property type="match status" value="1"/>
</dbReference>
<dbReference type="InterPro" id="IPR001480">
    <property type="entry name" value="Bulb-type_lectin_dom"/>
</dbReference>
<evidence type="ECO:0000256" key="16">
    <source>
        <dbReference type="PROSITE-ProRule" id="PRU10141"/>
    </source>
</evidence>
<evidence type="ECO:0000256" key="3">
    <source>
        <dbReference type="ARBA" id="ARBA00022527"/>
    </source>
</evidence>
<dbReference type="FunFam" id="1.10.510.10:FF:000060">
    <property type="entry name" value="G-type lectin S-receptor-like serine/threonine-protein kinase"/>
    <property type="match status" value="1"/>
</dbReference>
<evidence type="ECO:0000256" key="11">
    <source>
        <dbReference type="ARBA" id="ARBA00023170"/>
    </source>
</evidence>
<evidence type="ECO:0000256" key="4">
    <source>
        <dbReference type="ARBA" id="ARBA00022536"/>
    </source>
</evidence>
<comment type="subcellular location">
    <subcellularLocation>
        <location evidence="1">Cell membrane</location>
        <topology evidence="1">Single-pass type I membrane protein</topology>
    </subcellularLocation>
</comment>
<dbReference type="Pfam" id="PF07714">
    <property type="entry name" value="PK_Tyr_Ser-Thr"/>
    <property type="match status" value="1"/>
</dbReference>
<evidence type="ECO:0000256" key="14">
    <source>
        <dbReference type="ARBA" id="ARBA00048679"/>
    </source>
</evidence>
<dbReference type="InterPro" id="IPR036426">
    <property type="entry name" value="Bulb-type_lectin_dom_sf"/>
</dbReference>
<keyword evidence="7 15" id="KW-0547">Nucleotide-binding</keyword>
<evidence type="ECO:0000313" key="22">
    <source>
        <dbReference type="EMBL" id="KAF8651283.1"/>
    </source>
</evidence>
<dbReference type="InterPro" id="IPR000858">
    <property type="entry name" value="S_locus_glycoprot_dom"/>
</dbReference>
<dbReference type="Gene3D" id="2.90.10.10">
    <property type="entry name" value="Bulb-type lectin domain"/>
    <property type="match status" value="1"/>
</dbReference>
<dbReference type="Gene3D" id="3.30.200.20">
    <property type="entry name" value="Phosphorylase Kinase, domain 1"/>
    <property type="match status" value="1"/>
</dbReference>
<keyword evidence="11" id="KW-0675">Receptor</keyword>
<dbReference type="FunFam" id="3.30.200.20:FF:000402">
    <property type="entry name" value="Serine/threonine-protein kinase"/>
    <property type="match status" value="1"/>
</dbReference>
<keyword evidence="5 15" id="KW-0808">Transferase</keyword>
<feature type="chain" id="PRO_5032991920" description="Receptor-like serine/threonine-protein kinase" evidence="18">
    <location>
        <begin position="23"/>
        <end position="844"/>
    </location>
</feature>
<dbReference type="EC" id="2.7.11.1" evidence="15"/>
<dbReference type="SMART" id="SM00473">
    <property type="entry name" value="PAN_AP"/>
    <property type="match status" value="1"/>
</dbReference>
<dbReference type="InterPro" id="IPR011009">
    <property type="entry name" value="Kinase-like_dom_sf"/>
</dbReference>
<evidence type="ECO:0000256" key="5">
    <source>
        <dbReference type="ARBA" id="ARBA00022679"/>
    </source>
</evidence>
<evidence type="ECO:0000259" key="21">
    <source>
        <dbReference type="PROSITE" id="PS50948"/>
    </source>
</evidence>
<dbReference type="OrthoDB" id="738321at2759"/>
<dbReference type="PROSITE" id="PS00107">
    <property type="entry name" value="PROTEIN_KINASE_ATP"/>
    <property type="match status" value="1"/>
</dbReference>
<evidence type="ECO:0000256" key="18">
    <source>
        <dbReference type="SAM" id="SignalP"/>
    </source>
</evidence>
<dbReference type="PROSITE" id="PS50011">
    <property type="entry name" value="PROTEIN_KINASE_DOM"/>
    <property type="match status" value="1"/>
</dbReference>
<dbReference type="GO" id="GO:0005886">
    <property type="term" value="C:plasma membrane"/>
    <property type="evidence" value="ECO:0007669"/>
    <property type="project" value="UniProtKB-SubCell"/>
</dbReference>
<dbReference type="PROSITE" id="PS50948">
    <property type="entry name" value="PAN"/>
    <property type="match status" value="1"/>
</dbReference>
<dbReference type="InterPro" id="IPR003609">
    <property type="entry name" value="Pan_app"/>
</dbReference>
<keyword evidence="4" id="KW-0245">EGF-like domain</keyword>
<dbReference type="Pfam" id="PF00954">
    <property type="entry name" value="S_locus_glycop"/>
    <property type="match status" value="1"/>
</dbReference>
<dbReference type="Pfam" id="PF01453">
    <property type="entry name" value="B_lectin"/>
    <property type="match status" value="1"/>
</dbReference>
<dbReference type="PIRSF" id="PIRSF000641">
    <property type="entry name" value="SRK"/>
    <property type="match status" value="1"/>
</dbReference>
<comment type="catalytic activity">
    <reaction evidence="13 15">
        <text>L-threonyl-[protein] + ATP = O-phospho-L-threonyl-[protein] + ADP + H(+)</text>
        <dbReference type="Rhea" id="RHEA:46608"/>
        <dbReference type="Rhea" id="RHEA-COMP:11060"/>
        <dbReference type="Rhea" id="RHEA-COMP:11605"/>
        <dbReference type="ChEBI" id="CHEBI:15378"/>
        <dbReference type="ChEBI" id="CHEBI:30013"/>
        <dbReference type="ChEBI" id="CHEBI:30616"/>
        <dbReference type="ChEBI" id="CHEBI:61977"/>
        <dbReference type="ChEBI" id="CHEBI:456216"/>
        <dbReference type="EC" id="2.7.11.1"/>
    </reaction>
</comment>
<dbReference type="SMART" id="SM00220">
    <property type="entry name" value="S_TKc"/>
    <property type="match status" value="1"/>
</dbReference>
<evidence type="ECO:0000256" key="2">
    <source>
        <dbReference type="ARBA" id="ARBA00022475"/>
    </source>
</evidence>
<dbReference type="SMART" id="SM00108">
    <property type="entry name" value="B_lectin"/>
    <property type="match status" value="1"/>
</dbReference>
<dbReference type="PANTHER" id="PTHR27002:SF583">
    <property type="entry name" value="OS04G0632901 PROTEIN"/>
    <property type="match status" value="1"/>
</dbReference>
<evidence type="ECO:0000256" key="6">
    <source>
        <dbReference type="ARBA" id="ARBA00022729"/>
    </source>
</evidence>
<evidence type="ECO:0000256" key="10">
    <source>
        <dbReference type="ARBA" id="ARBA00023157"/>
    </source>
</evidence>
<sequence>MANSIVLVLFSLWSLLVVTGLAANPASDTLIKGRNITDGGTLVSAGGSFTLGFFSLGRPNKRYLGVWFTVSKDAICWVANRDRPLADTSGVLNDTSAGVLVLTATGILRLLDDGRSGQTVWSSNSTTTTSTSAVAAQLLDSGNLVVRGQITGGEVTLWQSFDHPSNTLLAGMRLGKDPQTGVEWSLTSWRAPNDPTTGDCRRVMDTKGLPDCVSWQGDVKKYRTGPWNGLWFSGVPEMASYSELFSNQVIVLPNEVAYVFNASAGAPFSRLVLSEVGVLQRLAWDPASRVWNTFAQAPRDVCDDYAMCGAFGICDVNTASTLFCGCIVGFGPVNPTQWSMRESGAGCRRNAPLECGNGTTTDGFMVVRGMRVPDKFVFLRNRSFEQCVAECSRNCSCTAYAYANLSSMADQSRCLLWTGELIDTWKSSNYGETLSQLITAHILTSFTFTVKMKTNLLKIVLPVIACLLLPTSIALVCICKLKAAGKWRKKEIQQKLMLGYLSASSEIGDKNVEFPFVSFNDIVAATDNFSDCNMLGRGGFGKVYKGMLEGGKEVAVKRLIQGSGQGIDEFRNEVVLLVKLQHRNLVRLLGCCIHEDEKLLIYEYLPNKSLDAFLFDTSRKHVLDWPTRFKIVKGVARGLLYLHRDSRLTIIHRDLKASNILLDTEMSPKISDFGMARIFGENQQLANTTRIAGTYGYMSPEYVTSGSFSVKSDTYSFGVLLEIISGLRIISTQFLADFPSLIAYTWRLWEDGNAMELADSSMAENCPVHEVLRCIHVGLLCVQDNPDARLLMSSVMFMLENATTLLPAPKEPVYFAPRNNQTEGTMRNVEGSLNTWTITALEGR</sequence>
<keyword evidence="17" id="KW-1133">Transmembrane helix</keyword>
<protein>
    <recommendedName>
        <fullName evidence="15">Receptor-like serine/threonine-protein kinase</fullName>
        <ecNumber evidence="15">2.7.11.1</ecNumber>
    </recommendedName>
</protein>
<dbReference type="GO" id="GO:0004674">
    <property type="term" value="F:protein serine/threonine kinase activity"/>
    <property type="evidence" value="ECO:0007669"/>
    <property type="project" value="UniProtKB-KW"/>
</dbReference>
<keyword evidence="17" id="KW-0812">Transmembrane</keyword>
<dbReference type="FunFam" id="2.90.10.10:FF:000005">
    <property type="entry name" value="G-type lectin S-receptor-like serine/threonine-protein kinase"/>
    <property type="match status" value="1"/>
</dbReference>
<evidence type="ECO:0000256" key="12">
    <source>
        <dbReference type="ARBA" id="ARBA00023180"/>
    </source>
</evidence>
<evidence type="ECO:0000259" key="20">
    <source>
        <dbReference type="PROSITE" id="PS50927"/>
    </source>
</evidence>
<dbReference type="InterPro" id="IPR001245">
    <property type="entry name" value="Ser-Thr/Tyr_kinase_cat_dom"/>
</dbReference>
<dbReference type="InterPro" id="IPR017441">
    <property type="entry name" value="Protein_kinase_ATP_BS"/>
</dbReference>
<organism evidence="22 23">
    <name type="scientific">Digitaria exilis</name>
    <dbReference type="NCBI Taxonomy" id="1010633"/>
    <lineage>
        <taxon>Eukaryota</taxon>
        <taxon>Viridiplantae</taxon>
        <taxon>Streptophyta</taxon>
        <taxon>Embryophyta</taxon>
        <taxon>Tracheophyta</taxon>
        <taxon>Spermatophyta</taxon>
        <taxon>Magnoliopsida</taxon>
        <taxon>Liliopsida</taxon>
        <taxon>Poales</taxon>
        <taxon>Poaceae</taxon>
        <taxon>PACMAD clade</taxon>
        <taxon>Panicoideae</taxon>
        <taxon>Panicodae</taxon>
        <taxon>Paniceae</taxon>
        <taxon>Anthephorinae</taxon>
        <taxon>Digitaria</taxon>
    </lineage>
</organism>
<keyword evidence="17" id="KW-0472">Membrane</keyword>
<evidence type="ECO:0000256" key="1">
    <source>
        <dbReference type="ARBA" id="ARBA00004251"/>
    </source>
</evidence>
<evidence type="ECO:0000256" key="17">
    <source>
        <dbReference type="SAM" id="Phobius"/>
    </source>
</evidence>
<gene>
    <name evidence="22" type="ORF">HU200_063533</name>
</gene>
<feature type="signal peptide" evidence="18">
    <location>
        <begin position="1"/>
        <end position="22"/>
    </location>
</feature>
<dbReference type="AlphaFoldDB" id="A0A835A735"/>
<comment type="catalytic activity">
    <reaction evidence="14 15">
        <text>L-seryl-[protein] + ATP = O-phospho-L-seryl-[protein] + ADP + H(+)</text>
        <dbReference type="Rhea" id="RHEA:17989"/>
        <dbReference type="Rhea" id="RHEA-COMP:9863"/>
        <dbReference type="Rhea" id="RHEA-COMP:11604"/>
        <dbReference type="ChEBI" id="CHEBI:15378"/>
        <dbReference type="ChEBI" id="CHEBI:29999"/>
        <dbReference type="ChEBI" id="CHEBI:30616"/>
        <dbReference type="ChEBI" id="CHEBI:83421"/>
        <dbReference type="ChEBI" id="CHEBI:456216"/>
        <dbReference type="EC" id="2.7.11.1"/>
    </reaction>
</comment>
<proteinExistence type="inferred from homology"/>
<accession>A0A835A735</accession>
<evidence type="ECO:0000256" key="7">
    <source>
        <dbReference type="ARBA" id="ARBA00022741"/>
    </source>
</evidence>
<dbReference type="PROSITE" id="PS50927">
    <property type="entry name" value="BULB_LECTIN"/>
    <property type="match status" value="1"/>
</dbReference>
<dbReference type="CDD" id="cd01098">
    <property type="entry name" value="PAN_AP_plant"/>
    <property type="match status" value="1"/>
</dbReference>
<dbReference type="CDD" id="cd00028">
    <property type="entry name" value="B_lectin"/>
    <property type="match status" value="1"/>
</dbReference>
<dbReference type="SUPFAM" id="SSF56112">
    <property type="entry name" value="Protein kinase-like (PK-like)"/>
    <property type="match status" value="1"/>
</dbReference>
<feature type="domain" description="Apple" evidence="21">
    <location>
        <begin position="355"/>
        <end position="435"/>
    </location>
</feature>
<dbReference type="EMBL" id="JACEFO010002685">
    <property type="protein sequence ID" value="KAF8651283.1"/>
    <property type="molecule type" value="Genomic_DNA"/>
</dbReference>
<dbReference type="Pfam" id="PF08276">
    <property type="entry name" value="PAN_2"/>
    <property type="match status" value="1"/>
</dbReference>
<reference evidence="22" key="1">
    <citation type="submission" date="2020-07" db="EMBL/GenBank/DDBJ databases">
        <title>Genome sequence and genetic diversity analysis of an under-domesticated orphan crop, white fonio (Digitaria exilis).</title>
        <authorList>
            <person name="Bennetzen J.L."/>
            <person name="Chen S."/>
            <person name="Ma X."/>
            <person name="Wang X."/>
            <person name="Yssel A.E.J."/>
            <person name="Chaluvadi S.R."/>
            <person name="Johnson M."/>
            <person name="Gangashetty P."/>
            <person name="Hamidou F."/>
            <person name="Sanogo M.D."/>
            <person name="Zwaenepoel A."/>
            <person name="Wallace J."/>
            <person name="Van De Peer Y."/>
            <person name="Van Deynze A."/>
        </authorList>
    </citation>
    <scope>NUCLEOTIDE SEQUENCE</scope>
    <source>
        <tissue evidence="22">Leaves</tissue>
    </source>
</reference>
<evidence type="ECO:0000259" key="19">
    <source>
        <dbReference type="PROSITE" id="PS50011"/>
    </source>
</evidence>
<dbReference type="Gene3D" id="1.10.510.10">
    <property type="entry name" value="Transferase(Phosphotransferase) domain 1"/>
    <property type="match status" value="1"/>
</dbReference>
<feature type="domain" description="Protein kinase" evidence="19">
    <location>
        <begin position="529"/>
        <end position="806"/>
    </location>
</feature>
<dbReference type="InterPro" id="IPR008271">
    <property type="entry name" value="Ser/Thr_kinase_AS"/>
</dbReference>
<keyword evidence="8 15" id="KW-0418">Kinase</keyword>
<dbReference type="CDD" id="cd14066">
    <property type="entry name" value="STKc_IRAK"/>
    <property type="match status" value="1"/>
</dbReference>
<evidence type="ECO:0000256" key="9">
    <source>
        <dbReference type="ARBA" id="ARBA00022840"/>
    </source>
</evidence>
<evidence type="ECO:0000256" key="13">
    <source>
        <dbReference type="ARBA" id="ARBA00047899"/>
    </source>
</evidence>
<dbReference type="GO" id="GO:0051707">
    <property type="term" value="P:response to other organism"/>
    <property type="evidence" value="ECO:0007669"/>
    <property type="project" value="UniProtKB-ARBA"/>
</dbReference>
<dbReference type="SUPFAM" id="SSF51110">
    <property type="entry name" value="alpha-D-mannose-specific plant lectins"/>
    <property type="match status" value="1"/>
</dbReference>
<name>A0A835A735_9POAL</name>
<keyword evidence="10" id="KW-1015">Disulfide bond</keyword>
<keyword evidence="23" id="KW-1185">Reference proteome</keyword>
<keyword evidence="2" id="KW-1003">Cell membrane</keyword>
<dbReference type="GO" id="GO:0005524">
    <property type="term" value="F:ATP binding"/>
    <property type="evidence" value="ECO:0007669"/>
    <property type="project" value="UniProtKB-UniRule"/>
</dbReference>
<evidence type="ECO:0000256" key="15">
    <source>
        <dbReference type="PIRNR" id="PIRNR000641"/>
    </source>
</evidence>
<feature type="transmembrane region" description="Helical" evidence="17">
    <location>
        <begin position="459"/>
        <end position="481"/>
    </location>
</feature>
<evidence type="ECO:0000313" key="23">
    <source>
        <dbReference type="Proteomes" id="UP000636709"/>
    </source>
</evidence>
<dbReference type="InterPro" id="IPR024171">
    <property type="entry name" value="SRK-like_kinase"/>
</dbReference>
<dbReference type="GO" id="GO:0048544">
    <property type="term" value="P:recognition of pollen"/>
    <property type="evidence" value="ECO:0007669"/>
    <property type="project" value="InterPro"/>
</dbReference>